<feature type="coiled-coil region" evidence="10">
    <location>
        <begin position="34"/>
        <end position="68"/>
    </location>
</feature>
<keyword evidence="8" id="KW-0997">Cell inner membrane</keyword>
<comment type="subcellular location">
    <subcellularLocation>
        <location evidence="8">Cell inner membrane</location>
        <topology evidence="8">Single-pass type II membrane protein</topology>
    </subcellularLocation>
    <subcellularLocation>
        <location evidence="1">Cell membrane</location>
        <topology evidence="1">Single-pass type II membrane protein</topology>
    </subcellularLocation>
    <text evidence="8">Localizes to the division septum where it forms a ring structure.</text>
</comment>
<reference evidence="12" key="1">
    <citation type="journal article" date="2019" name="Int. J. Syst. Evol. Microbiol.">
        <title>The Global Catalogue of Microorganisms (GCM) 10K type strain sequencing project: providing services to taxonomists for standard genome sequencing and annotation.</title>
        <authorList>
            <consortium name="The Broad Institute Genomics Platform"/>
            <consortium name="The Broad Institute Genome Sequencing Center for Infectious Disease"/>
            <person name="Wu L."/>
            <person name="Ma J."/>
        </authorList>
    </citation>
    <scope>NUCLEOTIDE SEQUENCE [LARGE SCALE GENOMIC DNA]</scope>
    <source>
        <strain evidence="12">CGMCC 1.10130</strain>
    </source>
</reference>
<evidence type="ECO:0000256" key="3">
    <source>
        <dbReference type="ARBA" id="ARBA00022618"/>
    </source>
</evidence>
<keyword evidence="2 8" id="KW-1003">Cell membrane</keyword>
<dbReference type="GO" id="GO:0005886">
    <property type="term" value="C:plasma membrane"/>
    <property type="evidence" value="ECO:0007669"/>
    <property type="project" value="UniProtKB-SubCell"/>
</dbReference>
<evidence type="ECO:0000256" key="8">
    <source>
        <dbReference type="HAMAP-Rule" id="MF_00910"/>
    </source>
</evidence>
<feature type="transmembrane region" description="Helical" evidence="8">
    <location>
        <begin position="21"/>
        <end position="39"/>
    </location>
</feature>
<dbReference type="EMBL" id="BMDX01000006">
    <property type="protein sequence ID" value="GGA74350.1"/>
    <property type="molecule type" value="Genomic_DNA"/>
</dbReference>
<gene>
    <name evidence="8 11" type="primary">ftsL</name>
    <name evidence="11" type="ORF">GCM10011369_15240</name>
</gene>
<evidence type="ECO:0000256" key="1">
    <source>
        <dbReference type="ARBA" id="ARBA00004401"/>
    </source>
</evidence>
<dbReference type="AlphaFoldDB" id="A0A8J2XM13"/>
<dbReference type="Pfam" id="PF04999">
    <property type="entry name" value="FtsL"/>
    <property type="match status" value="1"/>
</dbReference>
<evidence type="ECO:0000256" key="7">
    <source>
        <dbReference type="ARBA" id="ARBA00023306"/>
    </source>
</evidence>
<dbReference type="Proteomes" id="UP000619743">
    <property type="component" value="Unassembled WGS sequence"/>
</dbReference>
<protein>
    <recommendedName>
        <fullName evidence="8 9">Cell division protein FtsL</fullName>
    </recommendedName>
</protein>
<comment type="similarity">
    <text evidence="8">Belongs to the FtsL family.</text>
</comment>
<keyword evidence="5 8" id="KW-1133">Transmembrane helix</keyword>
<dbReference type="OrthoDB" id="6196803at2"/>
<evidence type="ECO:0000256" key="10">
    <source>
        <dbReference type="SAM" id="Coils"/>
    </source>
</evidence>
<dbReference type="HAMAP" id="MF_00910">
    <property type="entry name" value="FtsL"/>
    <property type="match status" value="1"/>
</dbReference>
<evidence type="ECO:0000313" key="11">
    <source>
        <dbReference type="EMBL" id="GGA74350.1"/>
    </source>
</evidence>
<keyword evidence="3 8" id="KW-0132">Cell division</keyword>
<keyword evidence="4 8" id="KW-0812">Transmembrane</keyword>
<evidence type="ECO:0000256" key="5">
    <source>
        <dbReference type="ARBA" id="ARBA00022989"/>
    </source>
</evidence>
<comment type="subunit">
    <text evidence="8">Part of a complex composed of FtsB, FtsL and FtsQ.</text>
</comment>
<keyword evidence="6 8" id="KW-0472">Membrane</keyword>
<keyword evidence="12" id="KW-1185">Reference proteome</keyword>
<keyword evidence="7 8" id="KW-0131">Cell cycle</keyword>
<evidence type="ECO:0000256" key="2">
    <source>
        <dbReference type="ARBA" id="ARBA00022475"/>
    </source>
</evidence>
<proteinExistence type="inferred from homology"/>
<comment type="function">
    <text evidence="8">Essential cell division protein. May link together the upstream cell division proteins, which are predominantly cytoplasmic, with the downstream cell division proteins, which are predominantly periplasmic.</text>
</comment>
<dbReference type="RefSeq" id="WP_087505482.1">
    <property type="nucleotide sequence ID" value="NZ_BMDX01000006.1"/>
</dbReference>
<evidence type="ECO:0000256" key="6">
    <source>
        <dbReference type="ARBA" id="ARBA00023136"/>
    </source>
</evidence>
<organism evidence="11 12">
    <name type="scientific">Neiella marina</name>
    <dbReference type="NCBI Taxonomy" id="508461"/>
    <lineage>
        <taxon>Bacteria</taxon>
        <taxon>Pseudomonadati</taxon>
        <taxon>Pseudomonadota</taxon>
        <taxon>Gammaproteobacteria</taxon>
        <taxon>Alteromonadales</taxon>
        <taxon>Echinimonadaceae</taxon>
        <taxon>Neiella</taxon>
    </lineage>
</organism>
<comment type="caution">
    <text evidence="11">The sequence shown here is derived from an EMBL/GenBank/DDBJ whole genome shotgun (WGS) entry which is preliminary data.</text>
</comment>
<dbReference type="InterPro" id="IPR011922">
    <property type="entry name" value="Cell_div_FtsL"/>
</dbReference>
<name>A0A8J2XM13_9GAMM</name>
<dbReference type="PANTHER" id="PTHR37479:SF1">
    <property type="entry name" value="CELL DIVISION PROTEIN FTSL"/>
    <property type="match status" value="1"/>
</dbReference>
<keyword evidence="10" id="KW-0175">Coiled coil</keyword>
<dbReference type="GO" id="GO:0032153">
    <property type="term" value="C:cell division site"/>
    <property type="evidence" value="ECO:0007669"/>
    <property type="project" value="UniProtKB-UniRule"/>
</dbReference>
<dbReference type="NCBIfam" id="TIGR02209">
    <property type="entry name" value="ftsL_broad"/>
    <property type="match status" value="1"/>
</dbReference>
<accession>A0A8J2XM13</accession>
<dbReference type="GO" id="GO:0043093">
    <property type="term" value="P:FtsZ-dependent cytokinesis"/>
    <property type="evidence" value="ECO:0007669"/>
    <property type="project" value="UniProtKB-UniRule"/>
</dbReference>
<sequence length="102" mass="11868">MSHPLLVKVMLRDVLRYKLRWTLGIAVLASAFAVVQLAYDNRQLTAQLDELKQQRDHLDIEWRHLRLEEGALAEHSRISRKATKQLGMVRPSRANQTLVEVR</sequence>
<dbReference type="PANTHER" id="PTHR37479">
    <property type="entry name" value="CELL DIVISION PROTEIN FTSL"/>
    <property type="match status" value="1"/>
</dbReference>
<evidence type="ECO:0000256" key="4">
    <source>
        <dbReference type="ARBA" id="ARBA00022692"/>
    </source>
</evidence>
<evidence type="ECO:0000256" key="9">
    <source>
        <dbReference type="NCBIfam" id="TIGR02209"/>
    </source>
</evidence>
<evidence type="ECO:0000313" key="12">
    <source>
        <dbReference type="Proteomes" id="UP000619743"/>
    </source>
</evidence>